<sequence length="50" mass="5128">MRIPSTKICPNSNRPCTGKCAGYGTSSNCPPLIVLAVLATSVCDAAGECR</sequence>
<organism evidence="1 2">
    <name type="scientific">Terriglobus roseus</name>
    <dbReference type="NCBI Taxonomy" id="392734"/>
    <lineage>
        <taxon>Bacteria</taxon>
        <taxon>Pseudomonadati</taxon>
        <taxon>Acidobacteriota</taxon>
        <taxon>Terriglobia</taxon>
        <taxon>Terriglobales</taxon>
        <taxon>Acidobacteriaceae</taxon>
        <taxon>Terriglobus</taxon>
    </lineage>
</organism>
<gene>
    <name evidence="1" type="ORF">SAMN05444167_2952</name>
</gene>
<dbReference type="AlphaFoldDB" id="A0A1G7MZF0"/>
<evidence type="ECO:0000313" key="1">
    <source>
        <dbReference type="EMBL" id="SDF67041.1"/>
    </source>
</evidence>
<dbReference type="EMBL" id="LT629690">
    <property type="protein sequence ID" value="SDF67041.1"/>
    <property type="molecule type" value="Genomic_DNA"/>
</dbReference>
<evidence type="ECO:0000313" key="2">
    <source>
        <dbReference type="Proteomes" id="UP000182427"/>
    </source>
</evidence>
<accession>A0A1G7MZF0</accession>
<dbReference type="Proteomes" id="UP000182427">
    <property type="component" value="Chromosome I"/>
</dbReference>
<protein>
    <submittedName>
        <fullName evidence="1">Uncharacterized protein</fullName>
    </submittedName>
</protein>
<keyword evidence="2" id="KW-1185">Reference proteome</keyword>
<name>A0A1G7MZF0_9BACT</name>
<proteinExistence type="predicted"/>
<reference evidence="1 2" key="1">
    <citation type="submission" date="2016-10" db="EMBL/GenBank/DDBJ databases">
        <authorList>
            <person name="de Groot N.N."/>
        </authorList>
    </citation>
    <scope>NUCLEOTIDE SEQUENCE [LARGE SCALE GENOMIC DNA]</scope>
    <source>
        <strain evidence="1 2">GAS232</strain>
    </source>
</reference>